<evidence type="ECO:0000259" key="2">
    <source>
        <dbReference type="PROSITE" id="PS50280"/>
    </source>
</evidence>
<sequence>MSLNPYFTAVTQANGLIRTNARFHPSSRSTEPSRLSSSHSTTDQSLHAASSMQTENKKKRRAGKKEQFKRQRRQELGLLDLTMDDEHILPVETPAFELRKAENKGLGLFAIRNIEPGERLIQEAPLFILPKVDTMNAAIVESFINLRPEQRVAYLKLSFHDTCSANQEYEAGGTSAAEEGTWTSTKVEDPGTPDDGIADPTQQDDRRSCASEMQPLPPKVLDSDLETGKSCRLPNWDDGRGDQSPEEQHKLELPESEATSCSPVHESRVDSPVQGSDETTTIWNVDGLKEALVPDSSDEEHQEQDSEKCKMTDSLAARIINIWRTNSYMLDDGIDLDYAGIGPIAARLNHSCIPNVYTAYNSTSGYITVQAIQPIAAGDELCTAYINGADKLRSERRAQLCMWGFECTCIACADGYDESRRREIKSLQTKVEEVKRKLLKNDIVVPVAQLEQTVGDLLDLAALMSDEGLLGPNLADICFGAARCCNLINRPEEAGALQSSGFGILLRSYGIDNPICFAALQAGDLDEA</sequence>
<dbReference type="PROSITE" id="PS50280">
    <property type="entry name" value="SET"/>
    <property type="match status" value="1"/>
</dbReference>
<dbReference type="SMART" id="SM00317">
    <property type="entry name" value="SET"/>
    <property type="match status" value="1"/>
</dbReference>
<evidence type="ECO:0000313" key="3">
    <source>
        <dbReference type="EMBL" id="THV76860.1"/>
    </source>
</evidence>
<feature type="compositionally biased region" description="Basic and acidic residues" evidence="1">
    <location>
        <begin position="235"/>
        <end position="253"/>
    </location>
</feature>
<dbReference type="PANTHER" id="PTHR47332:SF2">
    <property type="entry name" value="SET-6"/>
    <property type="match status" value="1"/>
</dbReference>
<organism evidence="3 4">
    <name type="scientific">Aureobasidium pullulans</name>
    <name type="common">Black yeast</name>
    <name type="synonym">Pullularia pullulans</name>
    <dbReference type="NCBI Taxonomy" id="5580"/>
    <lineage>
        <taxon>Eukaryota</taxon>
        <taxon>Fungi</taxon>
        <taxon>Dikarya</taxon>
        <taxon>Ascomycota</taxon>
        <taxon>Pezizomycotina</taxon>
        <taxon>Dothideomycetes</taxon>
        <taxon>Dothideomycetidae</taxon>
        <taxon>Dothideales</taxon>
        <taxon>Saccotheciaceae</taxon>
        <taxon>Aureobasidium</taxon>
    </lineage>
</organism>
<dbReference type="InterPro" id="IPR046341">
    <property type="entry name" value="SET_dom_sf"/>
</dbReference>
<proteinExistence type="predicted"/>
<evidence type="ECO:0000313" key="4">
    <source>
        <dbReference type="Proteomes" id="UP000304951"/>
    </source>
</evidence>
<name>A0A4S8SZS3_AURPU</name>
<dbReference type="Gene3D" id="1.10.220.160">
    <property type="match status" value="1"/>
</dbReference>
<accession>A0A4S8SZS3</accession>
<gene>
    <name evidence="3" type="ORF">D6D28_00795</name>
</gene>
<dbReference type="Proteomes" id="UP000304951">
    <property type="component" value="Unassembled WGS sequence"/>
</dbReference>
<feature type="compositionally biased region" description="Low complexity" evidence="1">
    <location>
        <begin position="26"/>
        <end position="47"/>
    </location>
</feature>
<comment type="caution">
    <text evidence="3">The sequence shown here is derived from an EMBL/GenBank/DDBJ whole genome shotgun (WGS) entry which is preliminary data.</text>
</comment>
<reference evidence="3 4" key="1">
    <citation type="submission" date="2018-10" db="EMBL/GenBank/DDBJ databases">
        <title>Fifty Aureobasidium pullulans genomes reveal a recombining polyextremotolerant generalist.</title>
        <authorList>
            <person name="Gostincar C."/>
            <person name="Turk M."/>
            <person name="Zajc J."/>
            <person name="Gunde-Cimerman N."/>
        </authorList>
    </citation>
    <scope>NUCLEOTIDE SEQUENCE [LARGE SCALE GENOMIC DNA]</scope>
    <source>
        <strain evidence="3 4">EXF-11900</strain>
    </source>
</reference>
<evidence type="ECO:0000256" key="1">
    <source>
        <dbReference type="SAM" id="MobiDB-lite"/>
    </source>
</evidence>
<feature type="region of interest" description="Disordered" evidence="1">
    <location>
        <begin position="20"/>
        <end position="71"/>
    </location>
</feature>
<dbReference type="CDD" id="cd20071">
    <property type="entry name" value="SET_SMYD"/>
    <property type="match status" value="1"/>
</dbReference>
<dbReference type="Gene3D" id="2.170.270.10">
    <property type="entry name" value="SET domain"/>
    <property type="match status" value="1"/>
</dbReference>
<dbReference type="AlphaFoldDB" id="A0A4S8SZS3"/>
<feature type="region of interest" description="Disordered" evidence="1">
    <location>
        <begin position="170"/>
        <end position="279"/>
    </location>
</feature>
<dbReference type="EMBL" id="QZAF01000013">
    <property type="protein sequence ID" value="THV76860.1"/>
    <property type="molecule type" value="Genomic_DNA"/>
</dbReference>
<protein>
    <submittedName>
        <fullName evidence="3">SET domain-containing protein</fullName>
    </submittedName>
</protein>
<dbReference type="Pfam" id="PF00856">
    <property type="entry name" value="SET"/>
    <property type="match status" value="1"/>
</dbReference>
<dbReference type="PANTHER" id="PTHR47332">
    <property type="entry name" value="SET DOMAIN-CONTAINING PROTEIN 5"/>
    <property type="match status" value="1"/>
</dbReference>
<dbReference type="InterPro" id="IPR053185">
    <property type="entry name" value="SET_domain_protein"/>
</dbReference>
<feature type="domain" description="SET" evidence="2">
    <location>
        <begin position="94"/>
        <end position="386"/>
    </location>
</feature>
<dbReference type="InterPro" id="IPR001214">
    <property type="entry name" value="SET_dom"/>
</dbReference>
<dbReference type="SUPFAM" id="SSF82199">
    <property type="entry name" value="SET domain"/>
    <property type="match status" value="1"/>
</dbReference>